<gene>
    <name evidence="4" type="ORF">ERS852470_02709</name>
</gene>
<proteinExistence type="predicted"/>
<dbReference type="AlphaFoldDB" id="A0A174G264"/>
<organism evidence="4 5">
    <name type="scientific">Clostridium disporicum</name>
    <dbReference type="NCBI Taxonomy" id="84024"/>
    <lineage>
        <taxon>Bacteria</taxon>
        <taxon>Bacillati</taxon>
        <taxon>Bacillota</taxon>
        <taxon>Clostridia</taxon>
        <taxon>Eubacteriales</taxon>
        <taxon>Clostridiaceae</taxon>
        <taxon>Clostridium</taxon>
    </lineage>
</organism>
<evidence type="ECO:0000313" key="4">
    <source>
        <dbReference type="EMBL" id="CUO56564.1"/>
    </source>
</evidence>
<keyword evidence="2" id="KW-0812">Transmembrane</keyword>
<protein>
    <recommendedName>
        <fullName evidence="3">YARHG domain-containing protein</fullName>
    </recommendedName>
</protein>
<dbReference type="RefSeq" id="WP_055277384.1">
    <property type="nucleotide sequence ID" value="NZ_CYZV01000031.1"/>
</dbReference>
<dbReference type="OrthoDB" id="517663at2"/>
<feature type="domain" description="YARHG" evidence="3">
    <location>
        <begin position="184"/>
        <end position="267"/>
    </location>
</feature>
<evidence type="ECO:0000313" key="5">
    <source>
        <dbReference type="Proteomes" id="UP000095558"/>
    </source>
</evidence>
<accession>A0A174G264</accession>
<reference evidence="4 5" key="1">
    <citation type="submission" date="2015-09" db="EMBL/GenBank/DDBJ databases">
        <authorList>
            <consortium name="Pathogen Informatics"/>
        </authorList>
    </citation>
    <scope>NUCLEOTIDE SEQUENCE [LARGE SCALE GENOMIC DNA]</scope>
    <source>
        <strain evidence="4 5">2789STDY5834855</strain>
    </source>
</reference>
<sequence length="374" mass="42721">MKICSHCGFKLLDNQRYCPKCGLPITTSNNQDKSNLSHDENIENTARIEIPNFDEKEHNKKPVIIVSSIAIGISLLCVILVVLLIYNQNKTKVNTDNIDTINPVDTINNTDGNDTDDDDINSIDNDNTEKIDETIIIENTDETNNQGNTDNTVNNDDTSNENKTIINSEDSSTVDSYIKKYADRDFILPQSKTKKLTYSDLNSLSVEELFIARNEMFARYGYVFDDNSNLAKFFKSKEWYSSNSNYSGDLYSEIEEDNCKLIRIVEFTKLSHDSCPDITSDYVFPNSSSSLLSSSDISSKNNWEIIIAINEIYARYGYSFSSTELNNYFENKSWYNNTHSNDITLNDIEDNNLKLLAEERERRTKNALMHDLGK</sequence>
<keyword evidence="2" id="KW-1133">Transmembrane helix</keyword>
<dbReference type="Pfam" id="PF13240">
    <property type="entry name" value="Zn_Ribbon_1"/>
    <property type="match status" value="1"/>
</dbReference>
<feature type="compositionally biased region" description="Low complexity" evidence="1">
    <location>
        <begin position="138"/>
        <end position="157"/>
    </location>
</feature>
<name>A0A174G264_9CLOT</name>
<dbReference type="Proteomes" id="UP000095558">
    <property type="component" value="Unassembled WGS sequence"/>
</dbReference>
<dbReference type="Pfam" id="PF13308">
    <property type="entry name" value="YARHG"/>
    <property type="match status" value="2"/>
</dbReference>
<dbReference type="EMBL" id="CYZV01000031">
    <property type="protein sequence ID" value="CUO56564.1"/>
    <property type="molecule type" value="Genomic_DNA"/>
</dbReference>
<evidence type="ECO:0000256" key="1">
    <source>
        <dbReference type="SAM" id="MobiDB-lite"/>
    </source>
</evidence>
<dbReference type="SMART" id="SM01324">
    <property type="entry name" value="YARHG"/>
    <property type="match status" value="2"/>
</dbReference>
<evidence type="ECO:0000259" key="3">
    <source>
        <dbReference type="SMART" id="SM01324"/>
    </source>
</evidence>
<dbReference type="InterPro" id="IPR038434">
    <property type="entry name" value="YARHG_sf"/>
</dbReference>
<keyword evidence="2" id="KW-0472">Membrane</keyword>
<dbReference type="PANTHER" id="PTHR40038">
    <property type="entry name" value="MEMBRANE-ASSOCIATED PROTEIN TCAA"/>
    <property type="match status" value="1"/>
</dbReference>
<feature type="transmembrane region" description="Helical" evidence="2">
    <location>
        <begin position="63"/>
        <end position="86"/>
    </location>
</feature>
<feature type="domain" description="YARHG" evidence="3">
    <location>
        <begin position="280"/>
        <end position="359"/>
    </location>
</feature>
<dbReference type="InterPro" id="IPR026870">
    <property type="entry name" value="Zinc_ribbon_dom"/>
</dbReference>
<dbReference type="PANTHER" id="PTHR40038:SF1">
    <property type="entry name" value="MEMBRANE-ASSOCIATED PROTEIN TCAA"/>
    <property type="match status" value="1"/>
</dbReference>
<dbReference type="InterPro" id="IPR025582">
    <property type="entry name" value="YARHG_dom"/>
</dbReference>
<evidence type="ECO:0000256" key="2">
    <source>
        <dbReference type="SAM" id="Phobius"/>
    </source>
</evidence>
<feature type="region of interest" description="Disordered" evidence="1">
    <location>
        <begin position="138"/>
        <end position="164"/>
    </location>
</feature>
<dbReference type="Gene3D" id="1.20.58.1690">
    <property type="match status" value="2"/>
</dbReference>